<dbReference type="CDD" id="cd00657">
    <property type="entry name" value="Ferritin_like"/>
    <property type="match status" value="1"/>
</dbReference>
<accession>A0ABZ2J6E7</accession>
<protein>
    <submittedName>
        <fullName evidence="1">Ferritin-like domain-containing protein</fullName>
    </submittedName>
</protein>
<organism evidence="1 2">
    <name type="scientific">Candidatus Dehalogenimonas loeffleri</name>
    <dbReference type="NCBI Taxonomy" id="3127115"/>
    <lineage>
        <taxon>Bacteria</taxon>
        <taxon>Bacillati</taxon>
        <taxon>Chloroflexota</taxon>
        <taxon>Dehalococcoidia</taxon>
        <taxon>Dehalococcoidales</taxon>
        <taxon>Dehalococcoidaceae</taxon>
        <taxon>Dehalogenimonas</taxon>
    </lineage>
</organism>
<reference evidence="1 2" key="1">
    <citation type="submission" date="2024-03" db="EMBL/GenBank/DDBJ databases">
        <title>A Dehalogenimonas Isolated from Estuarine Sediments Dihaloeliminates Chlorinated Alkanes.</title>
        <authorList>
            <person name="Yang Y."/>
            <person name="Wang H."/>
        </authorList>
    </citation>
    <scope>NUCLEOTIDE SEQUENCE [LARGE SCALE GENOMIC DNA]</scope>
    <source>
        <strain evidence="1 2">W</strain>
    </source>
</reference>
<dbReference type="RefSeq" id="WP_338736838.1">
    <property type="nucleotide sequence ID" value="NZ_CP146612.1"/>
</dbReference>
<dbReference type="EMBL" id="CP146612">
    <property type="protein sequence ID" value="WWX24721.1"/>
    <property type="molecule type" value="Genomic_DNA"/>
</dbReference>
<evidence type="ECO:0000313" key="1">
    <source>
        <dbReference type="EMBL" id="WWX24721.1"/>
    </source>
</evidence>
<dbReference type="InterPro" id="IPR012347">
    <property type="entry name" value="Ferritin-like"/>
</dbReference>
<dbReference type="InterPro" id="IPR009078">
    <property type="entry name" value="Ferritin-like_SF"/>
</dbReference>
<dbReference type="Proteomes" id="UP001375370">
    <property type="component" value="Chromosome"/>
</dbReference>
<proteinExistence type="predicted"/>
<keyword evidence="2" id="KW-1185">Reference proteome</keyword>
<dbReference type="SUPFAM" id="SSF47240">
    <property type="entry name" value="Ferritin-like"/>
    <property type="match status" value="1"/>
</dbReference>
<dbReference type="Gene3D" id="1.20.1260.10">
    <property type="match status" value="1"/>
</dbReference>
<gene>
    <name evidence="1" type="ORF">V8247_05485</name>
</gene>
<name>A0ABZ2J6E7_9CHLR</name>
<evidence type="ECO:0000313" key="2">
    <source>
        <dbReference type="Proteomes" id="UP001375370"/>
    </source>
</evidence>
<sequence>MGKTAQPDYSEVITLLNRTLNLEYSIIIHLPRISNAFKDPVIRDKVMHLSAASVKHADTVAASIEKLGGKAEWNFESFPDDGDLVKMFEDQEAREELAHQMHSEVVRLLPEGLKPKFREIAKEEEWHIKVAQEILDYLKRQQAAG</sequence>